<name>A0A1M6QL79_9FIRM</name>
<dbReference type="PROSITE" id="PS51257">
    <property type="entry name" value="PROKAR_LIPOPROTEIN"/>
    <property type="match status" value="1"/>
</dbReference>
<dbReference type="OrthoDB" id="9793324at2"/>
<keyword evidence="2" id="KW-1185">Reference proteome</keyword>
<organism evidence="1 2">
    <name type="scientific">Hespellia stercorisuis DSM 15480</name>
    <dbReference type="NCBI Taxonomy" id="1121950"/>
    <lineage>
        <taxon>Bacteria</taxon>
        <taxon>Bacillati</taxon>
        <taxon>Bacillota</taxon>
        <taxon>Clostridia</taxon>
        <taxon>Lachnospirales</taxon>
        <taxon>Lachnospiraceae</taxon>
        <taxon>Hespellia</taxon>
    </lineage>
</organism>
<dbReference type="AlphaFoldDB" id="A0A1M6QL79"/>
<sequence>MIQKYWNIIKKNNKFFIGLLMLLMGCVVNQSEAKAWWSALYPDLGLEQATRPISSDSRLREPTVTSDFQIKWYFGEDRYDEFFSETFCK</sequence>
<dbReference type="Proteomes" id="UP000184301">
    <property type="component" value="Unassembled WGS sequence"/>
</dbReference>
<gene>
    <name evidence="1" type="ORF">SAMN02745243_02456</name>
</gene>
<accession>A0A1M6QL79</accession>
<proteinExistence type="predicted"/>
<dbReference type="EMBL" id="FQZY01000035">
    <property type="protein sequence ID" value="SHK20986.1"/>
    <property type="molecule type" value="Genomic_DNA"/>
</dbReference>
<protein>
    <submittedName>
        <fullName evidence="1">Uncharacterized protein</fullName>
    </submittedName>
</protein>
<reference evidence="1 2" key="1">
    <citation type="submission" date="2016-11" db="EMBL/GenBank/DDBJ databases">
        <authorList>
            <person name="Jaros S."/>
            <person name="Januszkiewicz K."/>
            <person name="Wedrychowicz H."/>
        </authorList>
    </citation>
    <scope>NUCLEOTIDE SEQUENCE [LARGE SCALE GENOMIC DNA]</scope>
    <source>
        <strain evidence="1 2">DSM 15480</strain>
    </source>
</reference>
<evidence type="ECO:0000313" key="2">
    <source>
        <dbReference type="Proteomes" id="UP000184301"/>
    </source>
</evidence>
<evidence type="ECO:0000313" key="1">
    <source>
        <dbReference type="EMBL" id="SHK20986.1"/>
    </source>
</evidence>
<dbReference type="STRING" id="1121950.SAMN02745243_02456"/>
<dbReference type="RefSeq" id="WP_073110858.1">
    <property type="nucleotide sequence ID" value="NZ_FQZY01000035.1"/>
</dbReference>